<feature type="transmembrane region" description="Helical" evidence="5">
    <location>
        <begin position="206"/>
        <end position="225"/>
    </location>
</feature>
<evidence type="ECO:0000259" key="6">
    <source>
        <dbReference type="PROSITE" id="PS50850"/>
    </source>
</evidence>
<feature type="transmembrane region" description="Helical" evidence="5">
    <location>
        <begin position="82"/>
        <end position="102"/>
    </location>
</feature>
<feature type="transmembrane region" description="Helical" evidence="5">
    <location>
        <begin position="293"/>
        <end position="311"/>
    </location>
</feature>
<feature type="transmembrane region" description="Helical" evidence="5">
    <location>
        <begin position="174"/>
        <end position="194"/>
    </location>
</feature>
<dbReference type="PANTHER" id="PTHR11360">
    <property type="entry name" value="MONOCARBOXYLATE TRANSPORTER"/>
    <property type="match status" value="1"/>
</dbReference>
<feature type="transmembrane region" description="Helical" evidence="5">
    <location>
        <begin position="47"/>
        <end position="70"/>
    </location>
</feature>
<keyword evidence="2 5" id="KW-0812">Transmembrane</keyword>
<dbReference type="AlphaFoldDB" id="A0A5R8ZXF5"/>
<organism evidence="7 8">
    <name type="scientific">Nesterenkonia sphaerica</name>
    <dbReference type="NCBI Taxonomy" id="1804988"/>
    <lineage>
        <taxon>Bacteria</taxon>
        <taxon>Bacillati</taxon>
        <taxon>Actinomycetota</taxon>
        <taxon>Actinomycetes</taxon>
        <taxon>Micrococcales</taxon>
        <taxon>Micrococcaceae</taxon>
        <taxon>Nesterenkonia</taxon>
    </lineage>
</organism>
<evidence type="ECO:0000256" key="2">
    <source>
        <dbReference type="ARBA" id="ARBA00022692"/>
    </source>
</evidence>
<dbReference type="InterPro" id="IPR036259">
    <property type="entry name" value="MFS_trans_sf"/>
</dbReference>
<feature type="transmembrane region" description="Helical" evidence="5">
    <location>
        <begin position="114"/>
        <end position="134"/>
    </location>
</feature>
<evidence type="ECO:0000313" key="7">
    <source>
        <dbReference type="EMBL" id="TLP71123.1"/>
    </source>
</evidence>
<evidence type="ECO:0000313" key="8">
    <source>
        <dbReference type="Proteomes" id="UP000306544"/>
    </source>
</evidence>
<dbReference type="PROSITE" id="PS50850">
    <property type="entry name" value="MFS"/>
    <property type="match status" value="1"/>
</dbReference>
<feature type="transmembrane region" description="Helical" evidence="5">
    <location>
        <begin position="410"/>
        <end position="432"/>
    </location>
</feature>
<evidence type="ECO:0000256" key="1">
    <source>
        <dbReference type="ARBA" id="ARBA00004651"/>
    </source>
</evidence>
<dbReference type="InterPro" id="IPR050327">
    <property type="entry name" value="Proton-linked_MCT"/>
</dbReference>
<proteinExistence type="predicted"/>
<feature type="transmembrane region" description="Helical" evidence="5">
    <location>
        <begin position="381"/>
        <end position="404"/>
    </location>
</feature>
<dbReference type="Gene3D" id="1.20.1250.20">
    <property type="entry name" value="MFS general substrate transporter like domains"/>
    <property type="match status" value="2"/>
</dbReference>
<comment type="subcellular location">
    <subcellularLocation>
        <location evidence="1">Cell membrane</location>
        <topology evidence="1">Multi-pass membrane protein</topology>
    </subcellularLocation>
</comment>
<evidence type="ECO:0000256" key="4">
    <source>
        <dbReference type="ARBA" id="ARBA00023136"/>
    </source>
</evidence>
<dbReference type="OrthoDB" id="7200137at2"/>
<feature type="transmembrane region" description="Helical" evidence="5">
    <location>
        <begin position="347"/>
        <end position="369"/>
    </location>
</feature>
<feature type="transmembrane region" description="Helical" evidence="5">
    <location>
        <begin position="140"/>
        <end position="162"/>
    </location>
</feature>
<evidence type="ECO:0000256" key="3">
    <source>
        <dbReference type="ARBA" id="ARBA00022989"/>
    </source>
</evidence>
<keyword evidence="4 5" id="KW-0472">Membrane</keyword>
<dbReference type="PANTHER" id="PTHR11360:SF290">
    <property type="entry name" value="MONOCARBOXYLATE MFS PERMEASE"/>
    <property type="match status" value="1"/>
</dbReference>
<feature type="transmembrane region" description="Helical" evidence="5">
    <location>
        <begin position="323"/>
        <end position="341"/>
    </location>
</feature>
<gene>
    <name evidence="7" type="ORF">FEF27_12750</name>
</gene>
<dbReference type="SUPFAM" id="SSF103473">
    <property type="entry name" value="MFS general substrate transporter"/>
    <property type="match status" value="1"/>
</dbReference>
<feature type="domain" description="Major facilitator superfamily (MFS) profile" evidence="6">
    <location>
        <begin position="46"/>
        <end position="434"/>
    </location>
</feature>
<sequence>MPQRRHGSYGIEAFRSGVGMLPCRPQPERFPVSSPTAPSPDPGFRRLVYPLALSVGVGFGAILYGTSVLITSSAAGAQFSLSLLSLAFSGSVLTGAAAAVPVGRYADRHGIRAVVALGGLLVFMGFLGFAVSSSGWQVLAAWWLLIGPGSTMVLFEPAFIAMQQWFTREQRNRAAGTLTLITGLAGPEFIPSVSYLVEAFGWRTTAVLLGASVLVVSGLTAGWALRAAPVPQRLEEPESASPGGAEAQGVKRGLPAGFLLLSIAVALTMAVLEAFNVHRIARFEAAGFDPSVVAWWAAAVGLLSLPARFLLPVLANRLDSAKLYMGLTVLIIPAVLLAVRGTEAWEMYGHFILFGLLFGAFIPLQAVIMSDWYSGATFGTLMGIQAVGIALGRAAGPAAVGWLAETPWGYPSGMALLVLLLGLSLGLLLIAARRRTRG</sequence>
<dbReference type="GO" id="GO:0022857">
    <property type="term" value="F:transmembrane transporter activity"/>
    <property type="evidence" value="ECO:0007669"/>
    <property type="project" value="InterPro"/>
</dbReference>
<dbReference type="InterPro" id="IPR020846">
    <property type="entry name" value="MFS_dom"/>
</dbReference>
<name>A0A5R8ZXF5_9MICC</name>
<feature type="transmembrane region" description="Helical" evidence="5">
    <location>
        <begin position="258"/>
        <end position="281"/>
    </location>
</feature>
<comment type="caution">
    <text evidence="7">The sequence shown here is derived from an EMBL/GenBank/DDBJ whole genome shotgun (WGS) entry which is preliminary data.</text>
</comment>
<protein>
    <submittedName>
        <fullName evidence="7">MFS transporter</fullName>
    </submittedName>
</protein>
<dbReference type="GO" id="GO:0005886">
    <property type="term" value="C:plasma membrane"/>
    <property type="evidence" value="ECO:0007669"/>
    <property type="project" value="UniProtKB-SubCell"/>
</dbReference>
<dbReference type="EMBL" id="VAWA01000034">
    <property type="protein sequence ID" value="TLP71123.1"/>
    <property type="molecule type" value="Genomic_DNA"/>
</dbReference>
<keyword evidence="8" id="KW-1185">Reference proteome</keyword>
<accession>A0A5R8ZXF5</accession>
<dbReference type="Proteomes" id="UP000306544">
    <property type="component" value="Unassembled WGS sequence"/>
</dbReference>
<dbReference type="InterPro" id="IPR011701">
    <property type="entry name" value="MFS"/>
</dbReference>
<keyword evidence="3 5" id="KW-1133">Transmembrane helix</keyword>
<dbReference type="Pfam" id="PF07690">
    <property type="entry name" value="MFS_1"/>
    <property type="match status" value="1"/>
</dbReference>
<reference evidence="7 8" key="1">
    <citation type="submission" date="2019-05" db="EMBL/GenBank/DDBJ databases">
        <title>Nesterenkonia sp. GY239, isolated from the Southern Atlantic Ocean.</title>
        <authorList>
            <person name="Zhang G."/>
        </authorList>
    </citation>
    <scope>NUCLEOTIDE SEQUENCE [LARGE SCALE GENOMIC DNA]</scope>
    <source>
        <strain evidence="7 8">GY239</strain>
    </source>
</reference>
<evidence type="ECO:0000256" key="5">
    <source>
        <dbReference type="SAM" id="Phobius"/>
    </source>
</evidence>